<dbReference type="EMBL" id="QZXA01000009">
    <property type="protein sequence ID" value="RJT31293.1"/>
    <property type="molecule type" value="Genomic_DNA"/>
</dbReference>
<keyword evidence="4" id="KW-0808">Transferase</keyword>
<evidence type="ECO:0000256" key="2">
    <source>
        <dbReference type="ARBA" id="ARBA00037999"/>
    </source>
</evidence>
<keyword evidence="1 3" id="KW-0663">Pyridoxal phosphate</keyword>
<sequence>MTSKLWDADPDPTPDVPVARPRLPTADDILPYLREIDANRWYSNNGPLNQRFQEGLRARIAVGHVVCLANATLGLALALMAQKPAKGSLCMMPSWTFAASAHAAVLAGLVPWLVDVDLDTQQLLPEAAIQLLRQAPGKVGAVMPVMPFGGPMDAANWDRFKSDTGLAVAIDAAAAFDSLTPSRVPAVVSLHATKALGVGEGCFIASDDGALIDEIVKKANFGFANSREAASPALNGKLSEYGAAVGLAALDGWTLTRAAYQRVARGYCRSLASTSGVNVQDGFGERWISSTVTVGLPSDSMETALNVLTQARIGVRRWWGGGLHRHTAFEHFPKVPLPVTETLVATQLGLPCWTDLSDEAISRICSILTDAMTAG</sequence>
<keyword evidence="5" id="KW-1185">Reference proteome</keyword>
<evidence type="ECO:0000313" key="5">
    <source>
        <dbReference type="Proteomes" id="UP000275530"/>
    </source>
</evidence>
<evidence type="ECO:0000313" key="4">
    <source>
        <dbReference type="EMBL" id="RJT31293.1"/>
    </source>
</evidence>
<evidence type="ECO:0000256" key="1">
    <source>
        <dbReference type="ARBA" id="ARBA00022898"/>
    </source>
</evidence>
<dbReference type="Pfam" id="PF01041">
    <property type="entry name" value="DegT_DnrJ_EryC1"/>
    <property type="match status" value="1"/>
</dbReference>
<dbReference type="InterPro" id="IPR015421">
    <property type="entry name" value="PyrdxlP-dep_Trfase_major"/>
</dbReference>
<dbReference type="InterPro" id="IPR015424">
    <property type="entry name" value="PyrdxlP-dep_Trfase"/>
</dbReference>
<dbReference type="InterPro" id="IPR000653">
    <property type="entry name" value="DegT/StrS_aminotransferase"/>
</dbReference>
<gene>
    <name evidence="4" type="ORF">D3242_23960</name>
</gene>
<keyword evidence="4" id="KW-0032">Aminotransferase</keyword>
<dbReference type="PIRSF" id="PIRSF000390">
    <property type="entry name" value="PLP_StrS"/>
    <property type="match status" value="1"/>
</dbReference>
<reference evidence="4 5" key="1">
    <citation type="submission" date="2018-09" db="EMBL/GenBank/DDBJ databases">
        <title>Mesorhizobium carmichaelinearum sp. nov. isolated from Carmichaelinea spp. root nodules in New Zealand.</title>
        <authorList>
            <person name="De Meyer S.E."/>
        </authorList>
    </citation>
    <scope>NUCLEOTIDE SEQUENCE [LARGE SCALE GENOMIC DNA]</scope>
    <source>
        <strain evidence="4 5">LMG 28313</strain>
    </source>
</reference>
<accession>A0A6M7TJJ7</accession>
<comment type="caution">
    <text evidence="4">The sequence shown here is derived from an EMBL/GenBank/DDBJ whole genome shotgun (WGS) entry which is preliminary data.</text>
</comment>
<comment type="similarity">
    <text evidence="2 3">Belongs to the DegT/DnrJ/EryC1 family.</text>
</comment>
<dbReference type="SUPFAM" id="SSF53383">
    <property type="entry name" value="PLP-dependent transferases"/>
    <property type="match status" value="1"/>
</dbReference>
<dbReference type="RefSeq" id="WP_019857920.1">
    <property type="nucleotide sequence ID" value="NZ_QZXA01000009.1"/>
</dbReference>
<dbReference type="GO" id="GO:0008483">
    <property type="term" value="F:transaminase activity"/>
    <property type="evidence" value="ECO:0007669"/>
    <property type="project" value="UniProtKB-KW"/>
</dbReference>
<dbReference type="GO" id="GO:0030170">
    <property type="term" value="F:pyridoxal phosphate binding"/>
    <property type="evidence" value="ECO:0007669"/>
    <property type="project" value="TreeGrafter"/>
</dbReference>
<dbReference type="Proteomes" id="UP000275530">
    <property type="component" value="Unassembled WGS sequence"/>
</dbReference>
<protein>
    <submittedName>
        <fullName evidence="4">DegT/DnrJ/EryC1/StrS aminotransferase family protein</fullName>
    </submittedName>
</protein>
<dbReference type="Gene3D" id="3.40.640.10">
    <property type="entry name" value="Type I PLP-dependent aspartate aminotransferase-like (Major domain)"/>
    <property type="match status" value="1"/>
</dbReference>
<dbReference type="GO" id="GO:0000271">
    <property type="term" value="P:polysaccharide biosynthetic process"/>
    <property type="evidence" value="ECO:0007669"/>
    <property type="project" value="TreeGrafter"/>
</dbReference>
<name>A0A6M7TJJ7_9HYPH</name>
<dbReference type="PANTHER" id="PTHR30244">
    <property type="entry name" value="TRANSAMINASE"/>
    <property type="match status" value="1"/>
</dbReference>
<organism evidence="4 5">
    <name type="scientific">Mesorhizobium jarvisii</name>
    <dbReference type="NCBI Taxonomy" id="1777867"/>
    <lineage>
        <taxon>Bacteria</taxon>
        <taxon>Pseudomonadati</taxon>
        <taxon>Pseudomonadota</taxon>
        <taxon>Alphaproteobacteria</taxon>
        <taxon>Hyphomicrobiales</taxon>
        <taxon>Phyllobacteriaceae</taxon>
        <taxon>Mesorhizobium</taxon>
    </lineage>
</organism>
<dbReference type="PANTHER" id="PTHR30244:SF9">
    <property type="entry name" value="PROTEIN RV3402C"/>
    <property type="match status" value="1"/>
</dbReference>
<dbReference type="AlphaFoldDB" id="A0A6M7TJJ7"/>
<evidence type="ECO:0000256" key="3">
    <source>
        <dbReference type="RuleBase" id="RU004508"/>
    </source>
</evidence>
<proteinExistence type="inferred from homology"/>